<comment type="similarity">
    <text evidence="1">Belongs to the 5'(3')-deoxyribonucleotidase family.</text>
</comment>
<sequence>MQTTQKRICIDMDEVMADTVAEHLFRYNRDHGGQITKADMQGKWLWQVVPVDHHNKLEEYLRSEDFFDSLPVMPDAQRVLQRLQQHYEIFIASAAMEVPTSFAAKFRWMQRHFSFIPPSHIVFCGDKTILNADFLIDDNARQFRGFRGEGILFDAPHNALVTSHRRVSSWLEVEKLFLDDMNLA</sequence>
<proteinExistence type="inferred from homology"/>
<dbReference type="PANTHER" id="PTHR16504:SF4">
    <property type="entry name" value="5'(3')-DEOXYRIBONUCLEOTIDASE"/>
    <property type="match status" value="1"/>
</dbReference>
<feature type="active site" description="Nucleophile" evidence="2">
    <location>
        <position position="11"/>
    </location>
</feature>
<dbReference type="Gene3D" id="1.10.40.40">
    <property type="entry name" value="Deoxyribonucleotidase, domain 2"/>
    <property type="match status" value="1"/>
</dbReference>
<evidence type="ECO:0000313" key="4">
    <source>
        <dbReference type="Proteomes" id="UP000006844"/>
    </source>
</evidence>
<dbReference type="GO" id="GO:0008253">
    <property type="term" value="F:5'-nucleotidase activity"/>
    <property type="evidence" value="ECO:0007669"/>
    <property type="project" value="InterPro"/>
</dbReference>
<dbReference type="eggNOG" id="COG4502">
    <property type="taxonomic scope" value="Bacteria"/>
</dbReference>
<dbReference type="PANTHER" id="PTHR16504">
    <property type="entry name" value="5'(3')-DEOXYRIBONUCLEOTIDASE"/>
    <property type="match status" value="1"/>
</dbReference>
<dbReference type="SUPFAM" id="SSF56784">
    <property type="entry name" value="HAD-like"/>
    <property type="match status" value="1"/>
</dbReference>
<dbReference type="Gene3D" id="3.40.50.1000">
    <property type="entry name" value="HAD superfamily/HAD-like"/>
    <property type="match status" value="1"/>
</dbReference>
<dbReference type="EMBL" id="CP002467">
    <property type="protein sequence ID" value="ADV80990.1"/>
    <property type="molecule type" value="Genomic_DNA"/>
</dbReference>
<dbReference type="GO" id="GO:0009223">
    <property type="term" value="P:pyrimidine deoxyribonucleotide catabolic process"/>
    <property type="evidence" value="ECO:0007669"/>
    <property type="project" value="TreeGrafter"/>
</dbReference>
<dbReference type="InterPro" id="IPR010708">
    <property type="entry name" value="5'(3')-deoxyribonucleotidase"/>
</dbReference>
<reference evidence="3 4" key="1">
    <citation type="journal article" date="2012" name="Stand. Genomic Sci.">
        <title>Complete genome sequence of Terriglobus saanensis type strain SP1PR4(T), an Acidobacteria from tundra soil.</title>
        <authorList>
            <person name="Rawat S.R."/>
            <person name="Mannisto M.K."/>
            <person name="Starovoytov V."/>
            <person name="Goodwin L."/>
            <person name="Nolan M."/>
            <person name="Hauser L."/>
            <person name="Land M."/>
            <person name="Davenport K.W."/>
            <person name="Woyke T."/>
            <person name="Haggblom M.M."/>
        </authorList>
    </citation>
    <scope>NUCLEOTIDE SEQUENCE</scope>
    <source>
        <strain evidence="4">ATCC BAA-1853 / DSM 23119 / SP1PR4</strain>
    </source>
</reference>
<dbReference type="Proteomes" id="UP000006844">
    <property type="component" value="Chromosome"/>
</dbReference>
<accession>E8UZ45</accession>
<dbReference type="SFLD" id="SFLDS00003">
    <property type="entry name" value="Haloacid_Dehalogenase"/>
    <property type="match status" value="1"/>
</dbReference>
<evidence type="ECO:0000313" key="3">
    <source>
        <dbReference type="EMBL" id="ADV80990.1"/>
    </source>
</evidence>
<feature type="active site" description="Proton donor" evidence="2">
    <location>
        <position position="13"/>
    </location>
</feature>
<keyword evidence="4" id="KW-1185">Reference proteome</keyword>
<dbReference type="InterPro" id="IPR023214">
    <property type="entry name" value="HAD_sf"/>
</dbReference>
<dbReference type="RefSeq" id="WP_013566723.1">
    <property type="nucleotide sequence ID" value="NC_014963.1"/>
</dbReference>
<dbReference type="Pfam" id="PF06941">
    <property type="entry name" value="NT5C"/>
    <property type="match status" value="1"/>
</dbReference>
<name>E8UZ45_TERSS</name>
<organism evidence="3 4">
    <name type="scientific">Terriglobus saanensis (strain ATCC BAA-1853 / DSM 23119 / SP1PR4)</name>
    <dbReference type="NCBI Taxonomy" id="401053"/>
    <lineage>
        <taxon>Bacteria</taxon>
        <taxon>Pseudomonadati</taxon>
        <taxon>Acidobacteriota</taxon>
        <taxon>Terriglobia</taxon>
        <taxon>Terriglobales</taxon>
        <taxon>Acidobacteriaceae</taxon>
        <taxon>Terriglobus</taxon>
    </lineage>
</organism>
<dbReference type="KEGG" id="tsa:AciPR4_0150"/>
<dbReference type="SFLD" id="SFLDG01146">
    <property type="entry name" value="C1.2.2"/>
    <property type="match status" value="1"/>
</dbReference>
<protein>
    <submittedName>
        <fullName evidence="3">Uncharacterized protein</fullName>
    </submittedName>
</protein>
<dbReference type="STRING" id="401053.AciPR4_0150"/>
<gene>
    <name evidence="3" type="ordered locus">AciPR4_0150</name>
</gene>
<dbReference type="HOGENOM" id="CLU_111510_0_0_0"/>
<dbReference type="AlphaFoldDB" id="E8UZ45"/>
<evidence type="ECO:0000256" key="1">
    <source>
        <dbReference type="ARBA" id="ARBA00009589"/>
    </source>
</evidence>
<dbReference type="InterPro" id="IPR036412">
    <property type="entry name" value="HAD-like_sf"/>
</dbReference>
<dbReference type="SFLD" id="SFLDG01126">
    <property type="entry name" value="C1.2:_Nucleotidase_Like"/>
    <property type="match status" value="1"/>
</dbReference>
<evidence type="ECO:0000256" key="2">
    <source>
        <dbReference type="PIRSR" id="PIRSR610708-1"/>
    </source>
</evidence>